<gene>
    <name evidence="5" type="ORF">METZ01_LOCUS200864</name>
</gene>
<sequence>MNTKSEVFDPANLSLDAVRTQHRELAGSIIRTPLTLLASPAVAKRLASNQVYLKLECYQHTGTFKARGALSVAHAIPERDRIKGITAASAGNHAIAAAWAARQLGMSAKVVMQTTANPFRVAMAQGEGAEIIMKEGGIAAIGEAERLSRDEGCTFIHPFEGFNTTLGAAGVGLEIIDTLPDLEAVVVSVGGGGLISGVAAGIKLVNPNCKIYGVEPEGADSVSKSLAAGKPVTLDKVDTIADSLGPPFSLPFGLSVIRQFV</sequence>
<evidence type="ECO:0000256" key="2">
    <source>
        <dbReference type="ARBA" id="ARBA00022898"/>
    </source>
</evidence>
<comment type="cofactor">
    <cofactor evidence="1">
        <name>pyridoxal 5'-phosphate</name>
        <dbReference type="ChEBI" id="CHEBI:597326"/>
    </cofactor>
</comment>
<dbReference type="GO" id="GO:0003941">
    <property type="term" value="F:L-serine ammonia-lyase activity"/>
    <property type="evidence" value="ECO:0007669"/>
    <property type="project" value="TreeGrafter"/>
</dbReference>
<dbReference type="EMBL" id="UINC01043658">
    <property type="protein sequence ID" value="SVB48010.1"/>
    <property type="molecule type" value="Genomic_DNA"/>
</dbReference>
<feature type="domain" description="Tryptophan synthase beta chain-like PALP" evidence="4">
    <location>
        <begin position="29"/>
        <end position="248"/>
    </location>
</feature>
<dbReference type="Pfam" id="PF00291">
    <property type="entry name" value="PALP"/>
    <property type="match status" value="1"/>
</dbReference>
<keyword evidence="2" id="KW-0663">Pyridoxal phosphate</keyword>
<proteinExistence type="predicted"/>
<reference evidence="5" key="1">
    <citation type="submission" date="2018-05" db="EMBL/GenBank/DDBJ databases">
        <authorList>
            <person name="Lanie J.A."/>
            <person name="Ng W.-L."/>
            <person name="Kazmierczak K.M."/>
            <person name="Andrzejewski T.M."/>
            <person name="Davidsen T.M."/>
            <person name="Wayne K.J."/>
            <person name="Tettelin H."/>
            <person name="Glass J.I."/>
            <person name="Rusch D."/>
            <person name="Podicherti R."/>
            <person name="Tsui H.-C.T."/>
            <person name="Winkler M.E."/>
        </authorList>
    </citation>
    <scope>NUCLEOTIDE SEQUENCE</scope>
</reference>
<protein>
    <recommendedName>
        <fullName evidence="4">Tryptophan synthase beta chain-like PALP domain-containing protein</fullName>
    </recommendedName>
</protein>
<dbReference type="SUPFAM" id="SSF53686">
    <property type="entry name" value="Tryptophan synthase beta subunit-like PLP-dependent enzymes"/>
    <property type="match status" value="1"/>
</dbReference>
<dbReference type="AlphaFoldDB" id="A0A382EBJ3"/>
<evidence type="ECO:0000256" key="1">
    <source>
        <dbReference type="ARBA" id="ARBA00001933"/>
    </source>
</evidence>
<name>A0A382EBJ3_9ZZZZ</name>
<dbReference type="InterPro" id="IPR001926">
    <property type="entry name" value="TrpB-like_PALP"/>
</dbReference>
<organism evidence="5">
    <name type="scientific">marine metagenome</name>
    <dbReference type="NCBI Taxonomy" id="408172"/>
    <lineage>
        <taxon>unclassified sequences</taxon>
        <taxon>metagenomes</taxon>
        <taxon>ecological metagenomes</taxon>
    </lineage>
</organism>
<dbReference type="GO" id="GO:0009097">
    <property type="term" value="P:isoleucine biosynthetic process"/>
    <property type="evidence" value="ECO:0007669"/>
    <property type="project" value="TreeGrafter"/>
</dbReference>
<keyword evidence="3" id="KW-0456">Lyase</keyword>
<evidence type="ECO:0000259" key="4">
    <source>
        <dbReference type="Pfam" id="PF00291"/>
    </source>
</evidence>
<dbReference type="PANTHER" id="PTHR48078:SF6">
    <property type="entry name" value="L-THREONINE DEHYDRATASE CATABOLIC TDCB"/>
    <property type="match status" value="1"/>
</dbReference>
<evidence type="ECO:0000256" key="3">
    <source>
        <dbReference type="ARBA" id="ARBA00023239"/>
    </source>
</evidence>
<dbReference type="InterPro" id="IPR050147">
    <property type="entry name" value="Ser/Thr_Dehydratase"/>
</dbReference>
<dbReference type="InterPro" id="IPR036052">
    <property type="entry name" value="TrpB-like_PALP_sf"/>
</dbReference>
<dbReference type="GO" id="GO:0006567">
    <property type="term" value="P:L-threonine catabolic process"/>
    <property type="evidence" value="ECO:0007669"/>
    <property type="project" value="TreeGrafter"/>
</dbReference>
<dbReference type="GO" id="GO:0006565">
    <property type="term" value="P:L-serine catabolic process"/>
    <property type="evidence" value="ECO:0007669"/>
    <property type="project" value="TreeGrafter"/>
</dbReference>
<dbReference type="Gene3D" id="3.40.50.1100">
    <property type="match status" value="2"/>
</dbReference>
<feature type="non-terminal residue" evidence="5">
    <location>
        <position position="261"/>
    </location>
</feature>
<accession>A0A382EBJ3</accession>
<dbReference type="PANTHER" id="PTHR48078">
    <property type="entry name" value="THREONINE DEHYDRATASE, MITOCHONDRIAL-RELATED"/>
    <property type="match status" value="1"/>
</dbReference>
<evidence type="ECO:0000313" key="5">
    <source>
        <dbReference type="EMBL" id="SVB48010.1"/>
    </source>
</evidence>
<dbReference type="GO" id="GO:0004794">
    <property type="term" value="F:threonine deaminase activity"/>
    <property type="evidence" value="ECO:0007669"/>
    <property type="project" value="TreeGrafter"/>
</dbReference>